<proteinExistence type="predicted"/>
<dbReference type="PROSITE" id="PS50949">
    <property type="entry name" value="HTH_GNTR"/>
    <property type="match status" value="1"/>
</dbReference>
<dbReference type="PANTHER" id="PTHR46577">
    <property type="entry name" value="HTH-TYPE TRANSCRIPTIONAL REGULATORY PROTEIN GABR"/>
    <property type="match status" value="1"/>
</dbReference>
<evidence type="ECO:0000256" key="4">
    <source>
        <dbReference type="ARBA" id="ARBA00023163"/>
    </source>
</evidence>
<keyword evidence="2" id="KW-0805">Transcription regulation</keyword>
<sequence>MAITGRTQSPARRIERDPIPFWPRWRDTMDDASATLTTHVMDTVRRRIAGRQLVAGARLPSVRAMAGVTGVSVSTVVDAYGRLVAEGVLQARRGSGFYVAAALPALSLQDVGPRLDREVDPLWVARQSLEAGDGLLKPGCGWLPADWLPHDATCAGRCARWRGARPRRSPTTPARSAWRRCGNCWRAAWASWRSRPRLTRSC</sequence>
<protein>
    <submittedName>
        <fullName evidence="6">Putative L-lactate dehydrogenase operon regulatory protein</fullName>
    </submittedName>
</protein>
<dbReference type="InterPro" id="IPR051446">
    <property type="entry name" value="HTH_trans_reg/aminotransferase"/>
</dbReference>
<dbReference type="InterPro" id="IPR036390">
    <property type="entry name" value="WH_DNA-bd_sf"/>
</dbReference>
<dbReference type="GO" id="GO:0003700">
    <property type="term" value="F:DNA-binding transcription factor activity"/>
    <property type="evidence" value="ECO:0007669"/>
    <property type="project" value="InterPro"/>
</dbReference>
<dbReference type="GO" id="GO:0003677">
    <property type="term" value="F:DNA binding"/>
    <property type="evidence" value="ECO:0007669"/>
    <property type="project" value="UniProtKB-KW"/>
</dbReference>
<evidence type="ECO:0000256" key="3">
    <source>
        <dbReference type="ARBA" id="ARBA00023125"/>
    </source>
</evidence>
<dbReference type="SUPFAM" id="SSF46785">
    <property type="entry name" value="Winged helix' DNA-binding domain"/>
    <property type="match status" value="1"/>
</dbReference>
<keyword evidence="1" id="KW-0663">Pyridoxal phosphate</keyword>
<evidence type="ECO:0000256" key="1">
    <source>
        <dbReference type="ARBA" id="ARBA00022898"/>
    </source>
</evidence>
<dbReference type="InterPro" id="IPR036388">
    <property type="entry name" value="WH-like_DNA-bd_sf"/>
</dbReference>
<keyword evidence="4" id="KW-0804">Transcription</keyword>
<evidence type="ECO:0000313" key="6">
    <source>
        <dbReference type="EMBL" id="KAF1019807.1"/>
    </source>
</evidence>
<evidence type="ECO:0000259" key="5">
    <source>
        <dbReference type="PROSITE" id="PS50949"/>
    </source>
</evidence>
<dbReference type="Proteomes" id="UP000461670">
    <property type="component" value="Unassembled WGS sequence"/>
</dbReference>
<comment type="caution">
    <text evidence="6">The sequence shown here is derived from an EMBL/GenBank/DDBJ whole genome shotgun (WGS) entry which is preliminary data.</text>
</comment>
<organism evidence="6 7">
    <name type="scientific">Paracidovorax wautersii</name>
    <dbReference type="NCBI Taxonomy" id="1177982"/>
    <lineage>
        <taxon>Bacteria</taxon>
        <taxon>Pseudomonadati</taxon>
        <taxon>Pseudomonadota</taxon>
        <taxon>Betaproteobacteria</taxon>
        <taxon>Burkholderiales</taxon>
        <taxon>Comamonadaceae</taxon>
        <taxon>Paracidovorax</taxon>
    </lineage>
</organism>
<evidence type="ECO:0000313" key="7">
    <source>
        <dbReference type="Proteomes" id="UP000461670"/>
    </source>
</evidence>
<gene>
    <name evidence="6" type="primary">lldR_4</name>
    <name evidence="6" type="ORF">GAK30_02899</name>
</gene>
<name>A0A7V8FM14_9BURK</name>
<dbReference type="PANTHER" id="PTHR46577:SF2">
    <property type="entry name" value="TRANSCRIPTIONAL REGULATORY PROTEIN"/>
    <property type="match status" value="1"/>
</dbReference>
<keyword evidence="3" id="KW-0238">DNA-binding</keyword>
<evidence type="ECO:0000256" key="2">
    <source>
        <dbReference type="ARBA" id="ARBA00023015"/>
    </source>
</evidence>
<reference evidence="7" key="1">
    <citation type="journal article" date="2020" name="MBio">
        <title>Horizontal gene transfer to a defensive symbiont with a reduced genome amongst a multipartite beetle microbiome.</title>
        <authorList>
            <person name="Waterworth S.C."/>
            <person name="Florez L.V."/>
            <person name="Rees E.R."/>
            <person name="Hertweck C."/>
            <person name="Kaltenpoth M."/>
            <person name="Kwan J.C."/>
        </authorList>
    </citation>
    <scope>NUCLEOTIDE SEQUENCE [LARGE SCALE GENOMIC DNA]</scope>
</reference>
<accession>A0A7V8FM14</accession>
<feature type="domain" description="HTH gntR-type" evidence="5">
    <location>
        <begin position="34"/>
        <end position="102"/>
    </location>
</feature>
<dbReference type="InterPro" id="IPR000524">
    <property type="entry name" value="Tscrpt_reg_HTH_GntR"/>
</dbReference>
<dbReference type="Pfam" id="PF00392">
    <property type="entry name" value="GntR"/>
    <property type="match status" value="1"/>
</dbReference>
<dbReference type="SMART" id="SM00345">
    <property type="entry name" value="HTH_GNTR"/>
    <property type="match status" value="1"/>
</dbReference>
<dbReference type="AlphaFoldDB" id="A0A7V8FM14"/>
<dbReference type="EMBL" id="WNDQ01000047">
    <property type="protein sequence ID" value="KAF1019807.1"/>
    <property type="molecule type" value="Genomic_DNA"/>
</dbReference>
<dbReference type="Gene3D" id="1.10.10.10">
    <property type="entry name" value="Winged helix-like DNA-binding domain superfamily/Winged helix DNA-binding domain"/>
    <property type="match status" value="1"/>
</dbReference>